<feature type="transmembrane region" description="Helical" evidence="8">
    <location>
        <begin position="196"/>
        <end position="214"/>
    </location>
</feature>
<feature type="transmembrane region" description="Helical" evidence="8">
    <location>
        <begin position="402"/>
        <end position="427"/>
    </location>
</feature>
<proteinExistence type="inferred from homology"/>
<dbReference type="Gene3D" id="1.20.1250.20">
    <property type="entry name" value="MFS general substrate transporter like domains"/>
    <property type="match status" value="1"/>
</dbReference>
<dbReference type="PROSITE" id="PS50850">
    <property type="entry name" value="MFS"/>
    <property type="match status" value="1"/>
</dbReference>
<dbReference type="Gene3D" id="1.20.1720.10">
    <property type="entry name" value="Multidrug resistance protein D"/>
    <property type="match status" value="1"/>
</dbReference>
<feature type="transmembrane region" description="Helical" evidence="8">
    <location>
        <begin position="339"/>
        <end position="357"/>
    </location>
</feature>
<evidence type="ECO:0000313" key="10">
    <source>
        <dbReference type="EMBL" id="BAU33019.1"/>
    </source>
</evidence>
<comment type="subcellular location">
    <subcellularLocation>
        <location evidence="1">Cell membrane</location>
        <topology evidence="1">Multi-pass membrane protein</topology>
    </subcellularLocation>
</comment>
<feature type="domain" description="Major facilitator superfamily (MFS) profile" evidence="9">
    <location>
        <begin position="9"/>
        <end position="466"/>
    </location>
</feature>
<evidence type="ECO:0000256" key="6">
    <source>
        <dbReference type="ARBA" id="ARBA00022989"/>
    </source>
</evidence>
<dbReference type="InterPro" id="IPR011701">
    <property type="entry name" value="MFS"/>
</dbReference>
<evidence type="ECO:0000256" key="7">
    <source>
        <dbReference type="ARBA" id="ARBA00023136"/>
    </source>
</evidence>
<evidence type="ECO:0000256" key="5">
    <source>
        <dbReference type="ARBA" id="ARBA00022692"/>
    </source>
</evidence>
<evidence type="ECO:0000313" key="11">
    <source>
        <dbReference type="Proteomes" id="UP000218965"/>
    </source>
</evidence>
<gene>
    <name evidence="10" type="ORF">MalAC0309_2176</name>
</gene>
<dbReference type="Pfam" id="PF07690">
    <property type="entry name" value="MFS_1"/>
    <property type="match status" value="1"/>
</dbReference>
<feature type="transmembrane region" description="Helical" evidence="8">
    <location>
        <begin position="439"/>
        <end position="461"/>
    </location>
</feature>
<dbReference type="PRINTS" id="PR01036">
    <property type="entry name" value="TCRTETB"/>
</dbReference>
<keyword evidence="3" id="KW-0813">Transport</keyword>
<feature type="transmembrane region" description="Helical" evidence="8">
    <location>
        <begin position="363"/>
        <end position="390"/>
    </location>
</feature>
<feature type="transmembrane region" description="Helical" evidence="8">
    <location>
        <begin position="108"/>
        <end position="126"/>
    </location>
</feature>
<dbReference type="AlphaFoldDB" id="A0A0U5BQ71"/>
<keyword evidence="5 8" id="KW-0812">Transmembrane</keyword>
<dbReference type="PANTHER" id="PTHR42718:SF9">
    <property type="entry name" value="MAJOR FACILITATOR SUPERFAMILY MULTIDRUG TRANSPORTER MFSC"/>
    <property type="match status" value="1"/>
</dbReference>
<keyword evidence="7 8" id="KW-0472">Membrane</keyword>
<feature type="transmembrane region" description="Helical" evidence="8">
    <location>
        <begin position="234"/>
        <end position="253"/>
    </location>
</feature>
<dbReference type="EMBL" id="AP017315">
    <property type="protein sequence ID" value="BAU33019.1"/>
    <property type="molecule type" value="Genomic_DNA"/>
</dbReference>
<name>A0A0U5BQ71_9MICO</name>
<feature type="transmembrane region" description="Helical" evidence="8">
    <location>
        <begin position="133"/>
        <end position="155"/>
    </location>
</feature>
<feature type="transmembrane region" description="Helical" evidence="8">
    <location>
        <begin position="12"/>
        <end position="35"/>
    </location>
</feature>
<evidence type="ECO:0000256" key="1">
    <source>
        <dbReference type="ARBA" id="ARBA00004651"/>
    </source>
</evidence>
<dbReference type="GO" id="GO:0022857">
    <property type="term" value="F:transmembrane transporter activity"/>
    <property type="evidence" value="ECO:0007669"/>
    <property type="project" value="InterPro"/>
</dbReference>
<dbReference type="InterPro" id="IPR020846">
    <property type="entry name" value="MFS_dom"/>
</dbReference>
<dbReference type="GO" id="GO:0005886">
    <property type="term" value="C:plasma membrane"/>
    <property type="evidence" value="ECO:0007669"/>
    <property type="project" value="UniProtKB-SubCell"/>
</dbReference>
<dbReference type="KEGG" id="malk:MalAC0309_2176"/>
<evidence type="ECO:0000259" key="9">
    <source>
        <dbReference type="PROSITE" id="PS50850"/>
    </source>
</evidence>
<sequence length="485" mass="50285">MTAAQRRIVLGVLIGSAFVVILNETLMGVAIPRFIQVFGITATTAQWLTTAFMLTLAVVIPITGWLLQRFSTRALFVTAMSLFTSGTLLGAVAPFFELLIVARVIQASGTAIVMPMLFTTVFALVAPGRRGQVIGTVSTVIAVAPAVGPSLSGFILSIADWHWLFITMLPLTTTALVVGALRMVDVSQRRGSRLDLVSIMLSVPGFGGLVFGLAQLGEGGHADGGSGSDSVVTGTISLVVGVVALALFVLRQLRLQRTDDALLDMRTFAERQFALSIGIITVGSMSLFGAIIIIPLYVQEVLGASPLVSGLVILPGALLQGLMAPLIGRRYDKVGPRSLVIPGIVLMASTLWGMSMFTSATPIWLVAVANIGIGLGLALLFTPLLTNGLAALRPQLNPYGSAIVGTVQQVAGAAGIALFLSVAAFVAPATGEASISADGVRAAFTVAAALATAVIPLVLLVRWQRGTGGPEVTTETGSTRVVESA</sequence>
<dbReference type="SUPFAM" id="SSF103473">
    <property type="entry name" value="MFS general substrate transporter"/>
    <property type="match status" value="1"/>
</dbReference>
<protein>
    <submittedName>
        <fullName evidence="10">EmrB/QacA subfamily drug resistance transporter</fullName>
    </submittedName>
</protein>
<feature type="transmembrane region" description="Helical" evidence="8">
    <location>
        <begin position="47"/>
        <end position="67"/>
    </location>
</feature>
<keyword evidence="6 8" id="KW-1133">Transmembrane helix</keyword>
<evidence type="ECO:0000256" key="8">
    <source>
        <dbReference type="SAM" id="Phobius"/>
    </source>
</evidence>
<dbReference type="NCBIfam" id="TIGR00711">
    <property type="entry name" value="efflux_EmrB"/>
    <property type="match status" value="1"/>
</dbReference>
<accession>A0A0U5BQ71</accession>
<feature type="transmembrane region" description="Helical" evidence="8">
    <location>
        <begin position="74"/>
        <end position="96"/>
    </location>
</feature>
<dbReference type="Proteomes" id="UP000218965">
    <property type="component" value="Chromosome"/>
</dbReference>
<feature type="transmembrane region" description="Helical" evidence="8">
    <location>
        <begin position="161"/>
        <end position="184"/>
    </location>
</feature>
<evidence type="ECO:0000256" key="2">
    <source>
        <dbReference type="ARBA" id="ARBA00008537"/>
    </source>
</evidence>
<reference evidence="11" key="1">
    <citation type="submission" date="2015-12" db="EMBL/GenBank/DDBJ databases">
        <authorList>
            <person name="Shamseldin A."/>
            <person name="Moawad H."/>
            <person name="Abd El-Rahim W.M."/>
            <person name="Sadowsky M.J."/>
        </authorList>
    </citation>
    <scope>NUCLEOTIDE SEQUENCE [LARGE SCALE GENOMIC DNA]</scope>
    <source>
        <strain evidence="11">JAM AC0309</strain>
    </source>
</reference>
<feature type="transmembrane region" description="Helical" evidence="8">
    <location>
        <begin position="304"/>
        <end position="327"/>
    </location>
</feature>
<dbReference type="InterPro" id="IPR036259">
    <property type="entry name" value="MFS_trans_sf"/>
</dbReference>
<dbReference type="InterPro" id="IPR004638">
    <property type="entry name" value="EmrB-like"/>
</dbReference>
<organism evidence="10 11">
    <name type="scientific">Microcella alkaliphila</name>
    <dbReference type="NCBI Taxonomy" id="279828"/>
    <lineage>
        <taxon>Bacteria</taxon>
        <taxon>Bacillati</taxon>
        <taxon>Actinomycetota</taxon>
        <taxon>Actinomycetes</taxon>
        <taxon>Micrococcales</taxon>
        <taxon>Microbacteriaceae</taxon>
        <taxon>Microcella</taxon>
    </lineage>
</organism>
<keyword evidence="4" id="KW-1003">Cell membrane</keyword>
<dbReference type="PANTHER" id="PTHR42718">
    <property type="entry name" value="MAJOR FACILITATOR SUPERFAMILY MULTIDRUG TRANSPORTER MFSC"/>
    <property type="match status" value="1"/>
</dbReference>
<evidence type="ECO:0000256" key="3">
    <source>
        <dbReference type="ARBA" id="ARBA00022448"/>
    </source>
</evidence>
<reference evidence="10 11" key="2">
    <citation type="submission" date="2016-01" db="EMBL/GenBank/DDBJ databases">
        <title>Microcella alkaliphila JAM AC0309 whole genome shotgun sequence.</title>
        <authorList>
            <person name="Kurata A."/>
            <person name="Hirose Y."/>
            <person name="Kishimoto N."/>
            <person name="Kobayashi T."/>
        </authorList>
    </citation>
    <scope>NUCLEOTIDE SEQUENCE [LARGE SCALE GENOMIC DNA]</scope>
    <source>
        <strain evidence="10 11">JAM AC0309</strain>
    </source>
</reference>
<comment type="similarity">
    <text evidence="2">Belongs to the major facilitator superfamily. EmrB family.</text>
</comment>
<evidence type="ECO:0000256" key="4">
    <source>
        <dbReference type="ARBA" id="ARBA00022475"/>
    </source>
</evidence>
<feature type="transmembrane region" description="Helical" evidence="8">
    <location>
        <begin position="273"/>
        <end position="298"/>
    </location>
</feature>